<organism evidence="1 2">
    <name type="scientific">Engystomops pustulosus</name>
    <name type="common">Tungara frog</name>
    <name type="synonym">Physalaemus pustulosus</name>
    <dbReference type="NCBI Taxonomy" id="76066"/>
    <lineage>
        <taxon>Eukaryota</taxon>
        <taxon>Metazoa</taxon>
        <taxon>Chordata</taxon>
        <taxon>Craniata</taxon>
        <taxon>Vertebrata</taxon>
        <taxon>Euteleostomi</taxon>
        <taxon>Amphibia</taxon>
        <taxon>Batrachia</taxon>
        <taxon>Anura</taxon>
        <taxon>Neobatrachia</taxon>
        <taxon>Hyloidea</taxon>
        <taxon>Leptodactylidae</taxon>
        <taxon>Leiuperinae</taxon>
        <taxon>Engystomops</taxon>
    </lineage>
</organism>
<comment type="caution">
    <text evidence="1">The sequence shown here is derived from an EMBL/GenBank/DDBJ whole genome shotgun (WGS) entry which is preliminary data.</text>
</comment>
<reference evidence="1" key="1">
    <citation type="thesis" date="2020" institute="ProQuest LLC" country="789 East Eisenhower Parkway, Ann Arbor, MI, USA">
        <title>Comparative Genomics and Chromosome Evolution.</title>
        <authorList>
            <person name="Mudd A.B."/>
        </authorList>
    </citation>
    <scope>NUCLEOTIDE SEQUENCE</scope>
    <source>
        <strain evidence="1">237g6f4</strain>
        <tissue evidence="1">Blood</tissue>
    </source>
</reference>
<accession>A0AAV6Z8R8</accession>
<keyword evidence="2" id="KW-1185">Reference proteome</keyword>
<proteinExistence type="predicted"/>
<dbReference type="GO" id="GO:0006203">
    <property type="term" value="P:dGTP catabolic process"/>
    <property type="evidence" value="ECO:0007669"/>
    <property type="project" value="TreeGrafter"/>
</dbReference>
<dbReference type="AlphaFoldDB" id="A0AAV6Z8R8"/>
<dbReference type="Gene3D" id="3.30.70.2760">
    <property type="match status" value="1"/>
</dbReference>
<dbReference type="PANTHER" id="PTHR11373:SF4">
    <property type="entry name" value="DEOXYNUCLEOSIDE TRIPHOSPHATE TRIPHOSPHOHYDROLASE SAMHD1"/>
    <property type="match status" value="1"/>
</dbReference>
<name>A0AAV6Z8R8_ENGPU</name>
<dbReference type="GO" id="GO:0008832">
    <property type="term" value="F:dGTPase activity"/>
    <property type="evidence" value="ECO:0007669"/>
    <property type="project" value="TreeGrafter"/>
</dbReference>
<evidence type="ECO:0000313" key="1">
    <source>
        <dbReference type="EMBL" id="KAG8542886.1"/>
    </source>
</evidence>
<dbReference type="EMBL" id="WNYA01004282">
    <property type="protein sequence ID" value="KAG8542886.1"/>
    <property type="molecule type" value="Genomic_DNA"/>
</dbReference>
<dbReference type="Proteomes" id="UP000824782">
    <property type="component" value="Unassembled WGS sequence"/>
</dbReference>
<dbReference type="GO" id="GO:0005634">
    <property type="term" value="C:nucleus"/>
    <property type="evidence" value="ECO:0007669"/>
    <property type="project" value="TreeGrafter"/>
</dbReference>
<evidence type="ECO:0000313" key="2">
    <source>
        <dbReference type="Proteomes" id="UP000824782"/>
    </source>
</evidence>
<sequence length="100" mass="12180">ETCERYKAELAQYNPELFITDDFRVDIVVRNYGMKDKNPVRELWFYRKTDPNNASRIPEDQVARILPNVFQESFIRVYCTRMDQEEAARECFEQWYKNLN</sequence>
<protein>
    <submittedName>
        <fullName evidence="1">Uncharacterized protein</fullName>
    </submittedName>
</protein>
<dbReference type="SUPFAM" id="SSF109604">
    <property type="entry name" value="HD-domain/PDEase-like"/>
    <property type="match status" value="1"/>
</dbReference>
<feature type="non-terminal residue" evidence="1">
    <location>
        <position position="1"/>
    </location>
</feature>
<gene>
    <name evidence="1" type="ORF">GDO81_025903</name>
</gene>
<dbReference type="InterPro" id="IPR050135">
    <property type="entry name" value="dGTPase-like"/>
</dbReference>
<dbReference type="PANTHER" id="PTHR11373">
    <property type="entry name" value="DEOXYNUCLEOSIDE TRIPHOSPHATE TRIPHOSPHOHYDROLASE"/>
    <property type="match status" value="1"/>
</dbReference>